<protein>
    <recommendedName>
        <fullName evidence="5">Cyclin C-terminal domain-containing protein</fullName>
    </recommendedName>
</protein>
<evidence type="ECO:0000256" key="4">
    <source>
        <dbReference type="SAM" id="SignalP"/>
    </source>
</evidence>
<keyword evidence="3" id="KW-0131">Cell cycle</keyword>
<dbReference type="InterPro" id="IPR039361">
    <property type="entry name" value="Cyclin"/>
</dbReference>
<dbReference type="GO" id="GO:0051301">
    <property type="term" value="P:cell division"/>
    <property type="evidence" value="ECO:0007669"/>
    <property type="project" value="UniProtKB-KW"/>
</dbReference>
<evidence type="ECO:0000256" key="2">
    <source>
        <dbReference type="ARBA" id="ARBA00023127"/>
    </source>
</evidence>
<evidence type="ECO:0000259" key="5">
    <source>
        <dbReference type="SMART" id="SM01332"/>
    </source>
</evidence>
<dbReference type="InterPro" id="IPR048258">
    <property type="entry name" value="Cyclins_cyclin-box"/>
</dbReference>
<evidence type="ECO:0000313" key="6">
    <source>
        <dbReference type="EMBL" id="KAK9825671.1"/>
    </source>
</evidence>
<keyword evidence="2" id="KW-0195">Cyclin</keyword>
<dbReference type="PROSITE" id="PS00292">
    <property type="entry name" value="CYCLINS"/>
    <property type="match status" value="1"/>
</dbReference>
<dbReference type="SUPFAM" id="SSF47954">
    <property type="entry name" value="Cyclin-like"/>
    <property type="match status" value="2"/>
</dbReference>
<reference evidence="6 7" key="1">
    <citation type="journal article" date="2024" name="Nat. Commun.">
        <title>Phylogenomics reveals the evolutionary origins of lichenization in chlorophyte algae.</title>
        <authorList>
            <person name="Puginier C."/>
            <person name="Libourel C."/>
            <person name="Otte J."/>
            <person name="Skaloud P."/>
            <person name="Haon M."/>
            <person name="Grisel S."/>
            <person name="Petersen M."/>
            <person name="Berrin J.G."/>
            <person name="Delaux P.M."/>
            <person name="Dal Grande F."/>
            <person name="Keller J."/>
        </authorList>
    </citation>
    <scope>NUCLEOTIDE SEQUENCE [LARGE SCALE GENOMIC DNA]</scope>
    <source>
        <strain evidence="6 7">SAG 245.80</strain>
    </source>
</reference>
<evidence type="ECO:0000313" key="7">
    <source>
        <dbReference type="Proteomes" id="UP001445335"/>
    </source>
</evidence>
<keyword evidence="7" id="KW-1185">Reference proteome</keyword>
<dbReference type="InterPro" id="IPR036915">
    <property type="entry name" value="Cyclin-like_sf"/>
</dbReference>
<feature type="signal peptide" evidence="4">
    <location>
        <begin position="1"/>
        <end position="31"/>
    </location>
</feature>
<name>A0AAW1QVW9_9CHLO</name>
<gene>
    <name evidence="6" type="ORF">WJX81_000712</name>
</gene>
<dbReference type="InterPro" id="IPR004367">
    <property type="entry name" value="Cyclin_C-dom"/>
</dbReference>
<dbReference type="InterPro" id="IPR006671">
    <property type="entry name" value="Cyclin_N"/>
</dbReference>
<proteinExistence type="predicted"/>
<dbReference type="Pfam" id="PF02984">
    <property type="entry name" value="Cyclin_C"/>
    <property type="match status" value="1"/>
</dbReference>
<feature type="chain" id="PRO_5043385291" description="Cyclin C-terminal domain-containing protein" evidence="4">
    <location>
        <begin position="32"/>
        <end position="314"/>
    </location>
</feature>
<evidence type="ECO:0000256" key="1">
    <source>
        <dbReference type="ARBA" id="ARBA00022618"/>
    </source>
</evidence>
<keyword evidence="1" id="KW-0132">Cell division</keyword>
<dbReference type="AlphaFoldDB" id="A0AAW1QVW9"/>
<feature type="domain" description="Cyclin C-terminal" evidence="5">
    <location>
        <begin position="178"/>
        <end position="303"/>
    </location>
</feature>
<dbReference type="Gene3D" id="1.10.472.10">
    <property type="entry name" value="Cyclin-like"/>
    <property type="match status" value="2"/>
</dbReference>
<sequence>MNSLIACKIPCFRLALSVWLTATLYKLPVAAKGVHSQASPGYRHFWSPSGSFGGWIARQNTVVNERHRAVLTEWLAEVSWDWNLDNTIAFKAVNYLDHFLSTKPVEVLARFQLVGIACLRAAMGDTKEKEPQEKAEREKDLDPARFAYISDRTYSASEVEEVTAVVQASTPACLRSGPNAKMFLRSFWYRAVMSGTLSEHEMHIYTVASFLLQLSLLDLECSALPASLAAAAALANALELFGKDAWPATMRRYAAYTLPELAPARAKLAGVQESVSADHLRQIWRTHHEGHGYEEYRDEWARALLLIACPCSCQ</sequence>
<dbReference type="EMBL" id="JALJOU010000071">
    <property type="protein sequence ID" value="KAK9825671.1"/>
    <property type="molecule type" value="Genomic_DNA"/>
</dbReference>
<dbReference type="Pfam" id="PF00134">
    <property type="entry name" value="Cyclin_N"/>
    <property type="match status" value="1"/>
</dbReference>
<organism evidence="6 7">
    <name type="scientific">Elliptochloris bilobata</name>
    <dbReference type="NCBI Taxonomy" id="381761"/>
    <lineage>
        <taxon>Eukaryota</taxon>
        <taxon>Viridiplantae</taxon>
        <taxon>Chlorophyta</taxon>
        <taxon>core chlorophytes</taxon>
        <taxon>Trebouxiophyceae</taxon>
        <taxon>Trebouxiophyceae incertae sedis</taxon>
        <taxon>Elliptochloris clade</taxon>
        <taxon>Elliptochloris</taxon>
    </lineage>
</organism>
<dbReference type="Proteomes" id="UP001445335">
    <property type="component" value="Unassembled WGS sequence"/>
</dbReference>
<dbReference type="SMART" id="SM01332">
    <property type="entry name" value="Cyclin_C"/>
    <property type="match status" value="1"/>
</dbReference>
<dbReference type="PANTHER" id="PTHR10177">
    <property type="entry name" value="CYCLINS"/>
    <property type="match status" value="1"/>
</dbReference>
<evidence type="ECO:0000256" key="3">
    <source>
        <dbReference type="ARBA" id="ARBA00023306"/>
    </source>
</evidence>
<accession>A0AAW1QVW9</accession>
<keyword evidence="4" id="KW-0732">Signal</keyword>
<comment type="caution">
    <text evidence="6">The sequence shown here is derived from an EMBL/GenBank/DDBJ whole genome shotgun (WGS) entry which is preliminary data.</text>
</comment>